<dbReference type="Pfam" id="PF13443">
    <property type="entry name" value="HTH_26"/>
    <property type="match status" value="1"/>
</dbReference>
<protein>
    <recommendedName>
        <fullName evidence="1">HTH cro/C1-type domain-containing protein</fullName>
    </recommendedName>
</protein>
<evidence type="ECO:0000259" key="1">
    <source>
        <dbReference type="Pfam" id="PF13443"/>
    </source>
</evidence>
<proteinExistence type="predicted"/>
<gene>
    <name evidence="2" type="ORF">FNV33_03965</name>
</gene>
<dbReference type="AlphaFoldDB" id="A0A516GIM4"/>
<dbReference type="EMBL" id="CP041626">
    <property type="protein sequence ID" value="QDO91250.1"/>
    <property type="molecule type" value="Genomic_DNA"/>
</dbReference>
<evidence type="ECO:0000313" key="3">
    <source>
        <dbReference type="Proteomes" id="UP000315953"/>
    </source>
</evidence>
<evidence type="ECO:0000313" key="2">
    <source>
        <dbReference type="EMBL" id="QDO91250.1"/>
    </source>
</evidence>
<accession>A0A516GIM4</accession>
<name>A0A516GIM4_9LACT</name>
<organism evidence="2 3">
    <name type="scientific">Dolosigranulum pigrum</name>
    <dbReference type="NCBI Taxonomy" id="29394"/>
    <lineage>
        <taxon>Bacteria</taxon>
        <taxon>Bacillati</taxon>
        <taxon>Bacillota</taxon>
        <taxon>Bacilli</taxon>
        <taxon>Lactobacillales</taxon>
        <taxon>Carnobacteriaceae</taxon>
        <taxon>Dolosigranulum</taxon>
    </lineage>
</organism>
<dbReference type="RefSeq" id="WP_143333322.1">
    <property type="nucleotide sequence ID" value="NZ_CP040409.1"/>
</dbReference>
<dbReference type="Proteomes" id="UP000315953">
    <property type="component" value="Chromosome"/>
</dbReference>
<dbReference type="KEGG" id="dpm:FNV33_03965"/>
<dbReference type="InterPro" id="IPR001387">
    <property type="entry name" value="Cro/C1-type_HTH"/>
</dbReference>
<reference evidence="2 3" key="1">
    <citation type="submission" date="2019-07" db="EMBL/GenBank/DDBJ databases">
        <title>Genome assembly of a nasal isolate of Dolosigranulum pigrum from a chronic sinusitis patient.</title>
        <authorList>
            <person name="Baig S."/>
            <person name="Overballe-Petersen S."/>
            <person name="Kaspar U."/>
            <person name="Rendboe A."/>
            <person name="de Man T."/>
            <person name="Liu C."/>
            <person name="Price L.B."/>
            <person name="Stegger M."/>
            <person name="Becker K."/>
            <person name="Skytt Andersen P."/>
        </authorList>
    </citation>
    <scope>NUCLEOTIDE SEQUENCE [LARGE SCALE GENOMIC DNA]</scope>
    <source>
        <strain evidence="2 3">83VPs-KB5</strain>
    </source>
</reference>
<feature type="domain" description="HTH cro/C1-type" evidence="1">
    <location>
        <begin position="8"/>
        <end position="49"/>
    </location>
</feature>
<sequence>MIINTDQIEKLIQDKSITGYSIHKATGISQTAISRLRQNPERIGNITLDTAKQLQKFIDKND</sequence>